<evidence type="ECO:0000313" key="3">
    <source>
        <dbReference type="EMBL" id="CAG9769313.1"/>
    </source>
</evidence>
<protein>
    <recommendedName>
        <fullName evidence="2">Inosine/uridine-preferring nucleoside hydrolase domain-containing protein</fullName>
    </recommendedName>
</protein>
<evidence type="ECO:0000256" key="1">
    <source>
        <dbReference type="ARBA" id="ARBA00009176"/>
    </source>
</evidence>
<reference evidence="3" key="1">
    <citation type="submission" date="2022-01" db="EMBL/GenBank/DDBJ databases">
        <authorList>
            <person name="King R."/>
        </authorList>
    </citation>
    <scope>NUCLEOTIDE SEQUENCE</scope>
</reference>
<dbReference type="OrthoDB" id="432381at2759"/>
<dbReference type="Proteomes" id="UP001152799">
    <property type="component" value="Chromosome 5"/>
</dbReference>
<sequence>MDQRRAIVNVDVGVDDYYALLILLYAEKRGELKIEALVCSSGNTNVTNVLKNTVRLLELVDRTDIPVYKGVGEAFIRHTTADDYFGKDGFGDLEYDKEPNLDVVKSDLAAIGLNELITANPGEISLICLAPLTDIAVTLKLFSDFSSSVRDIWILGGNYRATHPSGVNTEFNFLYDPVAAHIVFENVLLPRIYIYTYEGFSQSTITYEWKYNVLGSQTPTMALATRAEKSIGRDQLNSTWDHADAILAFCFVKPESCVLESQLRSVDIELKNQEKLGWIIWDPDNKSKNVQLIETVDQEAIKSYLLEVTNYL</sequence>
<dbReference type="InterPro" id="IPR001910">
    <property type="entry name" value="Inosine/uridine_hydrolase_dom"/>
</dbReference>
<evidence type="ECO:0000259" key="2">
    <source>
        <dbReference type="Pfam" id="PF01156"/>
    </source>
</evidence>
<dbReference type="EMBL" id="OU892281">
    <property type="protein sequence ID" value="CAG9769313.1"/>
    <property type="molecule type" value="Genomic_DNA"/>
</dbReference>
<dbReference type="SUPFAM" id="SSF53590">
    <property type="entry name" value="Nucleoside hydrolase"/>
    <property type="match status" value="1"/>
</dbReference>
<feature type="domain" description="Inosine/uridine-preferring nucleoside hydrolase" evidence="2">
    <location>
        <begin position="7"/>
        <end position="302"/>
    </location>
</feature>
<keyword evidence="4" id="KW-1185">Reference proteome</keyword>
<dbReference type="GO" id="GO:0016799">
    <property type="term" value="F:hydrolase activity, hydrolyzing N-glycosyl compounds"/>
    <property type="evidence" value="ECO:0007669"/>
    <property type="project" value="InterPro"/>
</dbReference>
<dbReference type="AlphaFoldDB" id="A0A9N9QGF0"/>
<proteinExistence type="inferred from homology"/>
<dbReference type="Gene3D" id="3.90.245.10">
    <property type="entry name" value="Ribonucleoside hydrolase-like"/>
    <property type="match status" value="1"/>
</dbReference>
<dbReference type="Pfam" id="PF01156">
    <property type="entry name" value="IU_nuc_hydro"/>
    <property type="match status" value="1"/>
</dbReference>
<dbReference type="InterPro" id="IPR036452">
    <property type="entry name" value="Ribo_hydro-like"/>
</dbReference>
<organism evidence="3 4">
    <name type="scientific">Ceutorhynchus assimilis</name>
    <name type="common">cabbage seed weevil</name>
    <dbReference type="NCBI Taxonomy" id="467358"/>
    <lineage>
        <taxon>Eukaryota</taxon>
        <taxon>Metazoa</taxon>
        <taxon>Ecdysozoa</taxon>
        <taxon>Arthropoda</taxon>
        <taxon>Hexapoda</taxon>
        <taxon>Insecta</taxon>
        <taxon>Pterygota</taxon>
        <taxon>Neoptera</taxon>
        <taxon>Endopterygota</taxon>
        <taxon>Coleoptera</taxon>
        <taxon>Polyphaga</taxon>
        <taxon>Cucujiformia</taxon>
        <taxon>Curculionidae</taxon>
        <taxon>Ceutorhynchinae</taxon>
        <taxon>Ceutorhynchus</taxon>
    </lineage>
</organism>
<dbReference type="PANTHER" id="PTHR46190:SF1">
    <property type="entry name" value="SI:CH211-201H21.5"/>
    <property type="match status" value="1"/>
</dbReference>
<comment type="similarity">
    <text evidence="1">Belongs to the IUNH family.</text>
</comment>
<gene>
    <name evidence="3" type="ORF">CEUTPL_LOCUS9825</name>
</gene>
<evidence type="ECO:0000313" key="4">
    <source>
        <dbReference type="Proteomes" id="UP001152799"/>
    </source>
</evidence>
<dbReference type="PANTHER" id="PTHR46190">
    <property type="entry name" value="SI:CH211-201H21.5-RELATED"/>
    <property type="match status" value="1"/>
</dbReference>
<accession>A0A9N9QGF0</accession>
<dbReference type="InterPro" id="IPR052775">
    <property type="entry name" value="IUN_hydrolase"/>
</dbReference>
<name>A0A9N9QGF0_9CUCU</name>